<dbReference type="EMBL" id="BQNZ01000003">
    <property type="protein sequence ID" value="GKH73277.1"/>
    <property type="molecule type" value="Genomic_DNA"/>
</dbReference>
<dbReference type="Proteomes" id="UP001055114">
    <property type="component" value="Unassembled WGS sequence"/>
</dbReference>
<dbReference type="RefSeq" id="WP_182430137.1">
    <property type="nucleotide sequence ID" value="NZ_BQNZ01000003.1"/>
</dbReference>
<reference evidence="1" key="1">
    <citation type="submission" date="2022-01" db="EMBL/GenBank/DDBJ databases">
        <title>Novel bile acid biosynthetic pathways are enriched in the microbiome of centenarians.</title>
        <authorList>
            <person name="Sato Y."/>
            <person name="Atarashi K."/>
            <person name="Plichta R.D."/>
            <person name="Arai Y."/>
            <person name="Sasajima S."/>
            <person name="Kearney M.S."/>
            <person name="Suda W."/>
            <person name="Takeshita K."/>
            <person name="Sasaki T."/>
            <person name="Okamoto S."/>
            <person name="Skelly N.A."/>
            <person name="Okamura Y."/>
            <person name="Vlamakis H."/>
            <person name="Li Y."/>
            <person name="Tanoue T."/>
            <person name="Takei H."/>
            <person name="Nittono H."/>
            <person name="Narushima S."/>
            <person name="Irie J."/>
            <person name="Itoh H."/>
            <person name="Moriya K."/>
            <person name="Sugiura Y."/>
            <person name="Suematsu M."/>
            <person name="Moritoki N."/>
            <person name="Shibata S."/>
            <person name="Littman R.D."/>
            <person name="Fischbach A.M."/>
            <person name="Uwamino Y."/>
            <person name="Inoue T."/>
            <person name="Honda A."/>
            <person name="Hattori M."/>
            <person name="Murai T."/>
            <person name="Xavier J.R."/>
            <person name="Hirose N."/>
            <person name="Honda K."/>
        </authorList>
    </citation>
    <scope>NUCLEOTIDE SEQUENCE</scope>
    <source>
        <strain evidence="1">CE91-St3</strain>
    </source>
</reference>
<sequence>MTLKDLFMQVRFDDLIPSLLEQDENTQNSICSFREAFDLLRMMEPDQDFKGEVVIQWSKTEEGEEPWIKVCHLDNEWEKQLAKEVVLKEDVQLSNEELAGNPLWLVRWTVGADIALKTFLYSLIVS</sequence>
<organism evidence="1 2">
    <name type="scientific">Parabacteroides merdae</name>
    <dbReference type="NCBI Taxonomy" id="46503"/>
    <lineage>
        <taxon>Bacteria</taxon>
        <taxon>Pseudomonadati</taxon>
        <taxon>Bacteroidota</taxon>
        <taxon>Bacteroidia</taxon>
        <taxon>Bacteroidales</taxon>
        <taxon>Tannerellaceae</taxon>
        <taxon>Parabacteroides</taxon>
    </lineage>
</organism>
<comment type="caution">
    <text evidence="1">The sequence shown here is derived from an EMBL/GenBank/DDBJ whole genome shotgun (WGS) entry which is preliminary data.</text>
</comment>
<gene>
    <name evidence="1" type="ORF">CE91St3_31400</name>
</gene>
<accession>A0AA37K8P0</accession>
<evidence type="ECO:0000313" key="1">
    <source>
        <dbReference type="EMBL" id="GKH73277.1"/>
    </source>
</evidence>
<evidence type="ECO:0000313" key="2">
    <source>
        <dbReference type="Proteomes" id="UP001055114"/>
    </source>
</evidence>
<protein>
    <submittedName>
        <fullName evidence="1">Uncharacterized protein</fullName>
    </submittedName>
</protein>
<dbReference type="AlphaFoldDB" id="A0AA37K8P0"/>
<proteinExistence type="predicted"/>
<name>A0AA37K8P0_9BACT</name>